<keyword evidence="4" id="KW-1185">Reference proteome</keyword>
<accession>A0A223V9D1</accession>
<name>A0A223V9D1_9FLAO</name>
<comment type="similarity">
    <text evidence="1">Belongs to the Cu-Zn superoxide dismutase family.</text>
</comment>
<dbReference type="GO" id="GO:0006801">
    <property type="term" value="P:superoxide metabolic process"/>
    <property type="evidence" value="ECO:0007669"/>
    <property type="project" value="InterPro"/>
</dbReference>
<dbReference type="GO" id="GO:0005507">
    <property type="term" value="F:copper ion binding"/>
    <property type="evidence" value="ECO:0007669"/>
    <property type="project" value="InterPro"/>
</dbReference>
<dbReference type="RefSeq" id="WP_094998434.1">
    <property type="nucleotide sequence ID" value="NZ_BMJL01000005.1"/>
</dbReference>
<dbReference type="InterPro" id="IPR036423">
    <property type="entry name" value="SOD-like_Cu/Zn_dom_sf"/>
</dbReference>
<evidence type="ECO:0000313" key="4">
    <source>
        <dbReference type="Proteomes" id="UP000215244"/>
    </source>
</evidence>
<proteinExistence type="inferred from homology"/>
<dbReference type="Pfam" id="PF00080">
    <property type="entry name" value="Sod_Cu"/>
    <property type="match status" value="1"/>
</dbReference>
<sequence length="196" mass="21008">MKRVIKFPLAALALIAVINCKEVKKESNEAADEMEETMEEMTQEEEVETVKFMMEPKSDSGVQGEVTFTEEDGEVKMMATFSGLSEGEHAIHIHQTADCSAADGTSAGGHWNPTNEPHGKWGSSEGYHKGDIGNFTADADGNATVEFSTSEWCMGCDDENKNIIGKAVIVHQGADDFTSQPSGAAGARVSCTGIIQ</sequence>
<dbReference type="Gene3D" id="2.60.40.200">
    <property type="entry name" value="Superoxide dismutase, copper/zinc binding domain"/>
    <property type="match status" value="1"/>
</dbReference>
<dbReference type="CDD" id="cd00305">
    <property type="entry name" value="Cu-Zn_Superoxide_Dismutase"/>
    <property type="match status" value="1"/>
</dbReference>
<dbReference type="Proteomes" id="UP000215244">
    <property type="component" value="Chromosome"/>
</dbReference>
<gene>
    <name evidence="3" type="ORF">CJ263_17385</name>
</gene>
<dbReference type="InterPro" id="IPR024134">
    <property type="entry name" value="SOD_Cu/Zn_/chaperone"/>
</dbReference>
<evidence type="ECO:0000259" key="2">
    <source>
        <dbReference type="Pfam" id="PF00080"/>
    </source>
</evidence>
<evidence type="ECO:0000256" key="1">
    <source>
        <dbReference type="ARBA" id="ARBA00010457"/>
    </source>
</evidence>
<dbReference type="KEGG" id="marb:CJ263_17385"/>
<evidence type="ECO:0000313" key="3">
    <source>
        <dbReference type="EMBL" id="ASV31847.1"/>
    </source>
</evidence>
<dbReference type="AlphaFoldDB" id="A0A223V9D1"/>
<reference evidence="3 4" key="1">
    <citation type="submission" date="2017-08" db="EMBL/GenBank/DDBJ databases">
        <title>The complete genome sequence of Maribacter sp. B1, isolated from deep-sea sediment.</title>
        <authorList>
            <person name="Wu Y.-H."/>
            <person name="Cheng H."/>
            <person name="Xu X.-W."/>
        </authorList>
    </citation>
    <scope>NUCLEOTIDE SEQUENCE [LARGE SCALE GENOMIC DNA]</scope>
    <source>
        <strain evidence="3 4">B1</strain>
    </source>
</reference>
<dbReference type="OrthoDB" id="9792957at2"/>
<dbReference type="InterPro" id="IPR001424">
    <property type="entry name" value="SOD_Cu_Zn_dom"/>
</dbReference>
<organism evidence="3 4">
    <name type="scientific">Maribacter cobaltidurans</name>
    <dbReference type="NCBI Taxonomy" id="1178778"/>
    <lineage>
        <taxon>Bacteria</taxon>
        <taxon>Pseudomonadati</taxon>
        <taxon>Bacteroidota</taxon>
        <taxon>Flavobacteriia</taxon>
        <taxon>Flavobacteriales</taxon>
        <taxon>Flavobacteriaceae</taxon>
        <taxon>Maribacter</taxon>
    </lineage>
</organism>
<feature type="domain" description="Superoxide dismutase copper/zinc binding" evidence="2">
    <location>
        <begin position="62"/>
        <end position="193"/>
    </location>
</feature>
<protein>
    <submittedName>
        <fullName evidence="3">Superoxide dismutase</fullName>
    </submittedName>
</protein>
<dbReference type="EMBL" id="CP022957">
    <property type="protein sequence ID" value="ASV31847.1"/>
    <property type="molecule type" value="Genomic_DNA"/>
</dbReference>
<dbReference type="PANTHER" id="PTHR10003">
    <property type="entry name" value="SUPEROXIDE DISMUTASE CU-ZN -RELATED"/>
    <property type="match status" value="1"/>
</dbReference>
<dbReference type="SUPFAM" id="SSF49329">
    <property type="entry name" value="Cu,Zn superoxide dismutase-like"/>
    <property type="match status" value="1"/>
</dbReference>